<organism evidence="2 3">
    <name type="scientific">Pieris macdunnoughi</name>
    <dbReference type="NCBI Taxonomy" id="345717"/>
    <lineage>
        <taxon>Eukaryota</taxon>
        <taxon>Metazoa</taxon>
        <taxon>Ecdysozoa</taxon>
        <taxon>Arthropoda</taxon>
        <taxon>Hexapoda</taxon>
        <taxon>Insecta</taxon>
        <taxon>Pterygota</taxon>
        <taxon>Neoptera</taxon>
        <taxon>Endopterygota</taxon>
        <taxon>Lepidoptera</taxon>
        <taxon>Glossata</taxon>
        <taxon>Ditrysia</taxon>
        <taxon>Papilionoidea</taxon>
        <taxon>Pieridae</taxon>
        <taxon>Pierinae</taxon>
        <taxon>Pieris</taxon>
    </lineage>
</organism>
<evidence type="ECO:0000313" key="3">
    <source>
        <dbReference type="Proteomes" id="UP000663880"/>
    </source>
</evidence>
<keyword evidence="1" id="KW-1133">Transmembrane helix</keyword>
<dbReference type="Proteomes" id="UP000663880">
    <property type="component" value="Unassembled WGS sequence"/>
</dbReference>
<dbReference type="OrthoDB" id="6412219at2759"/>
<keyword evidence="3" id="KW-1185">Reference proteome</keyword>
<evidence type="ECO:0000256" key="1">
    <source>
        <dbReference type="SAM" id="Phobius"/>
    </source>
</evidence>
<reference evidence="2" key="1">
    <citation type="submission" date="2021-02" db="EMBL/GenBank/DDBJ databases">
        <authorList>
            <person name="Steward A R."/>
        </authorList>
    </citation>
    <scope>NUCLEOTIDE SEQUENCE</scope>
</reference>
<keyword evidence="1" id="KW-0472">Membrane</keyword>
<feature type="transmembrane region" description="Helical" evidence="1">
    <location>
        <begin position="12"/>
        <end position="32"/>
    </location>
</feature>
<dbReference type="AlphaFoldDB" id="A0A821Y028"/>
<keyword evidence="1" id="KW-0812">Transmembrane</keyword>
<gene>
    <name evidence="2" type="ORF">PMACD_LOCUS16140</name>
</gene>
<sequence length="202" mass="23277">MFQQGRVIIVWLSWLIGGICGVVILLIIICYCRLMPRHQKSFDEQYLKENYTIKEGHSYTCHESYRVKHTEVQVQRHTRPASYAGDPECRASRAQPHCYVNRVPEPQRDQQQYASSGMLDEIEGAASIDALKTRSLPAFLRPKQRPLSTEDDLHQLYAKVNLSKKYKNRMRSEHAAIIALSKSHSQFLDADAVIVYDQRTAL</sequence>
<comment type="caution">
    <text evidence="2">The sequence shown here is derived from an EMBL/GenBank/DDBJ whole genome shotgun (WGS) entry which is preliminary data.</text>
</comment>
<name>A0A821Y028_9NEOP</name>
<proteinExistence type="predicted"/>
<protein>
    <submittedName>
        <fullName evidence="2">Uncharacterized protein</fullName>
    </submittedName>
</protein>
<evidence type="ECO:0000313" key="2">
    <source>
        <dbReference type="EMBL" id="CAF4955379.1"/>
    </source>
</evidence>
<dbReference type="EMBL" id="CAJOBZ010000078">
    <property type="protein sequence ID" value="CAF4955379.1"/>
    <property type="molecule type" value="Genomic_DNA"/>
</dbReference>
<accession>A0A821Y028</accession>